<sequence>RGEPGAPGFDRVDVVQPVLWAVMVSLAEVWRAAGVVPAAVMGHSQGEIAAACVAGGLSLEDGARVVALRSRAIVELSGLGGMVSVGEPAELVGERLIKWEGRLSVAAVNGPSSVVVSGDGDALDELLLVCKADEVRCKRIDVDYASHSAHVERIHDQLLAVLSDLSPRASQVPLFSTVTGELLDTAGMDGEYWYTNLRRTVRLEETTRALLDAGHRVFVEVSPHPVLQLGLQETFEA</sequence>
<dbReference type="SUPFAM" id="SSF55048">
    <property type="entry name" value="Probable ACP-binding domain of malonyl-CoA ACP transacylase"/>
    <property type="match status" value="1"/>
</dbReference>
<evidence type="ECO:0000313" key="5">
    <source>
        <dbReference type="EMBL" id="MFC5175025.1"/>
    </source>
</evidence>
<evidence type="ECO:0000256" key="3">
    <source>
        <dbReference type="ARBA" id="ARBA00023315"/>
    </source>
</evidence>
<dbReference type="InterPro" id="IPR016035">
    <property type="entry name" value="Acyl_Trfase/lysoPLipase"/>
</dbReference>
<dbReference type="PANTHER" id="PTHR43775">
    <property type="entry name" value="FATTY ACID SYNTHASE"/>
    <property type="match status" value="1"/>
</dbReference>
<keyword evidence="2" id="KW-0511">Multifunctional enzyme</keyword>
<dbReference type="InterPro" id="IPR014043">
    <property type="entry name" value="Acyl_transferase_dom"/>
</dbReference>
<keyword evidence="6" id="KW-1185">Reference proteome</keyword>
<dbReference type="InterPro" id="IPR050091">
    <property type="entry name" value="PKS_NRPS_Biosynth_Enz"/>
</dbReference>
<dbReference type="SMART" id="SM00827">
    <property type="entry name" value="PKS_AT"/>
    <property type="match status" value="1"/>
</dbReference>
<accession>A0ABW0BCQ8</accession>
<keyword evidence="1 5" id="KW-0808">Transferase</keyword>
<comment type="caution">
    <text evidence="5">The sequence shown here is derived from an EMBL/GenBank/DDBJ whole genome shotgun (WGS) entry which is preliminary data.</text>
</comment>
<dbReference type="Proteomes" id="UP001596208">
    <property type="component" value="Unassembled WGS sequence"/>
</dbReference>
<name>A0ABW0BCQ8_9ACTN</name>
<dbReference type="Gene3D" id="3.40.366.10">
    <property type="entry name" value="Malonyl-Coenzyme A Acyl Carrier Protein, domain 2"/>
    <property type="match status" value="1"/>
</dbReference>
<dbReference type="EMBL" id="JBHSKI010000056">
    <property type="protein sequence ID" value="MFC5175025.1"/>
    <property type="molecule type" value="Genomic_DNA"/>
</dbReference>
<dbReference type="Pfam" id="PF00698">
    <property type="entry name" value="Acyl_transf_1"/>
    <property type="match status" value="1"/>
</dbReference>
<protein>
    <submittedName>
        <fullName evidence="5">Acyltransferase domain-containing protein</fullName>
        <ecNumber evidence="5">2.3.1.-</ecNumber>
    </submittedName>
</protein>
<feature type="non-terminal residue" evidence="5">
    <location>
        <position position="237"/>
    </location>
</feature>
<keyword evidence="3 5" id="KW-0012">Acyltransferase</keyword>
<evidence type="ECO:0000313" key="6">
    <source>
        <dbReference type="Proteomes" id="UP001596208"/>
    </source>
</evidence>
<dbReference type="InterPro" id="IPR016036">
    <property type="entry name" value="Malonyl_transacylase_ACP-bd"/>
</dbReference>
<dbReference type="RefSeq" id="WP_381825032.1">
    <property type="nucleotide sequence ID" value="NZ_JBHSKI010000056.1"/>
</dbReference>
<organism evidence="5 6">
    <name type="scientific">Streptomyces mutomycini</name>
    <dbReference type="NCBI Taxonomy" id="284036"/>
    <lineage>
        <taxon>Bacteria</taxon>
        <taxon>Bacillati</taxon>
        <taxon>Actinomycetota</taxon>
        <taxon>Actinomycetes</taxon>
        <taxon>Kitasatosporales</taxon>
        <taxon>Streptomycetaceae</taxon>
        <taxon>Streptomyces</taxon>
    </lineage>
</organism>
<evidence type="ECO:0000256" key="1">
    <source>
        <dbReference type="ARBA" id="ARBA00022679"/>
    </source>
</evidence>
<proteinExistence type="predicted"/>
<dbReference type="InterPro" id="IPR001227">
    <property type="entry name" value="Ac_transferase_dom_sf"/>
</dbReference>
<feature type="non-terminal residue" evidence="5">
    <location>
        <position position="1"/>
    </location>
</feature>
<evidence type="ECO:0000256" key="2">
    <source>
        <dbReference type="ARBA" id="ARBA00023268"/>
    </source>
</evidence>
<evidence type="ECO:0000259" key="4">
    <source>
        <dbReference type="SMART" id="SM00827"/>
    </source>
</evidence>
<gene>
    <name evidence="5" type="ORF">ACFPRK_31335</name>
</gene>
<dbReference type="GO" id="GO:0016746">
    <property type="term" value="F:acyltransferase activity"/>
    <property type="evidence" value="ECO:0007669"/>
    <property type="project" value="UniProtKB-KW"/>
</dbReference>
<dbReference type="SUPFAM" id="SSF52151">
    <property type="entry name" value="FabD/lysophospholipase-like"/>
    <property type="match status" value="1"/>
</dbReference>
<dbReference type="EC" id="2.3.1.-" evidence="5"/>
<reference evidence="6" key="1">
    <citation type="journal article" date="2019" name="Int. J. Syst. Evol. Microbiol.">
        <title>The Global Catalogue of Microorganisms (GCM) 10K type strain sequencing project: providing services to taxonomists for standard genome sequencing and annotation.</title>
        <authorList>
            <consortium name="The Broad Institute Genomics Platform"/>
            <consortium name="The Broad Institute Genome Sequencing Center for Infectious Disease"/>
            <person name="Wu L."/>
            <person name="Ma J."/>
        </authorList>
    </citation>
    <scope>NUCLEOTIDE SEQUENCE [LARGE SCALE GENOMIC DNA]</scope>
    <source>
        <strain evidence="6">CGMCC 4.1721</strain>
    </source>
</reference>
<feature type="domain" description="Malonyl-CoA:ACP transacylase (MAT)" evidence="4">
    <location>
        <begin position="1"/>
        <end position="237"/>
    </location>
</feature>
<dbReference type="PANTHER" id="PTHR43775:SF51">
    <property type="entry name" value="INACTIVE PHENOLPHTHIOCEROL SYNTHESIS POLYKETIDE SYNTHASE TYPE I PKS1-RELATED"/>
    <property type="match status" value="1"/>
</dbReference>